<dbReference type="Proteomes" id="UP000721415">
    <property type="component" value="Unassembled WGS sequence"/>
</dbReference>
<protein>
    <submittedName>
        <fullName evidence="1">DegV family protein</fullName>
    </submittedName>
</protein>
<name>A0ABS0LNW6_9LACT</name>
<organism evidence="1 2">
    <name type="scientific">Facklamia lactis</name>
    <dbReference type="NCBI Taxonomy" id="2749967"/>
    <lineage>
        <taxon>Bacteria</taxon>
        <taxon>Bacillati</taxon>
        <taxon>Bacillota</taxon>
        <taxon>Bacilli</taxon>
        <taxon>Lactobacillales</taxon>
        <taxon>Aerococcaceae</taxon>
        <taxon>Facklamia</taxon>
    </lineage>
</organism>
<evidence type="ECO:0000313" key="1">
    <source>
        <dbReference type="EMBL" id="MBG9985843.1"/>
    </source>
</evidence>
<accession>A0ABS0LNW6</accession>
<evidence type="ECO:0000313" key="2">
    <source>
        <dbReference type="Proteomes" id="UP000721415"/>
    </source>
</evidence>
<dbReference type="InterPro" id="IPR003797">
    <property type="entry name" value="DegV"/>
</dbReference>
<dbReference type="SUPFAM" id="SSF82549">
    <property type="entry name" value="DAK1/DegV-like"/>
    <property type="match status" value="1"/>
</dbReference>
<dbReference type="EMBL" id="JACBXQ010000002">
    <property type="protein sequence ID" value="MBG9985843.1"/>
    <property type="molecule type" value="Genomic_DNA"/>
</dbReference>
<reference evidence="1 2" key="1">
    <citation type="submission" date="2020-07" db="EMBL/GenBank/DDBJ databases">
        <title>Facklamia lactis sp. nov., isolated from raw milk.</title>
        <authorList>
            <person name="Doll E.V."/>
            <person name="Huptas C."/>
            <person name="Staib L."/>
            <person name="Wenning M."/>
            <person name="Scherer S."/>
        </authorList>
    </citation>
    <scope>NUCLEOTIDE SEQUENCE [LARGE SCALE GENOMIC DNA]</scope>
    <source>
        <strain evidence="1 2">DSM 111018</strain>
    </source>
</reference>
<dbReference type="Pfam" id="PF02645">
    <property type="entry name" value="DegV"/>
    <property type="match status" value="1"/>
</dbReference>
<dbReference type="InterPro" id="IPR043168">
    <property type="entry name" value="DegV_C"/>
</dbReference>
<keyword evidence="2" id="KW-1185">Reference proteome</keyword>
<dbReference type="PROSITE" id="PS51482">
    <property type="entry name" value="DEGV"/>
    <property type="match status" value="1"/>
</dbReference>
<proteinExistence type="predicted"/>
<sequence>MKPIIELKNGKLVEVGKSRGFGSANKTIIDKFLLDEFDPKFPVYFGYTQNIQLAETLRENTLIQRSISNTGIYQIGPSIGSHLGCKGIAIAYVKK</sequence>
<comment type="caution">
    <text evidence="1">The sequence shown here is derived from an EMBL/GenBank/DDBJ whole genome shotgun (WGS) entry which is preliminary data.</text>
</comment>
<dbReference type="Gene3D" id="3.30.1180.10">
    <property type="match status" value="1"/>
</dbReference>
<gene>
    <name evidence="1" type="ORF">HZY91_02920</name>
</gene>